<keyword evidence="2" id="KW-0378">Hydrolase</keyword>
<dbReference type="InterPro" id="IPR029052">
    <property type="entry name" value="Metallo-depent_PP-like"/>
</dbReference>
<dbReference type="Proteomes" id="UP001295740">
    <property type="component" value="Unassembled WGS sequence"/>
</dbReference>
<dbReference type="EMBL" id="CAUWAG010000016">
    <property type="protein sequence ID" value="CAJ2510511.1"/>
    <property type="molecule type" value="Genomic_DNA"/>
</dbReference>
<protein>
    <submittedName>
        <fullName evidence="4">Uu.00g133200.m01.CDS01</fullName>
    </submittedName>
</protein>
<dbReference type="PROSITE" id="PS00786">
    <property type="entry name" value="5_NUCLEOTIDASE_2"/>
    <property type="match status" value="1"/>
</dbReference>
<dbReference type="SUPFAM" id="SSF55816">
    <property type="entry name" value="5'-nucleotidase (syn. UDP-sugar hydrolase), C-terminal domain"/>
    <property type="match status" value="1"/>
</dbReference>
<dbReference type="GO" id="GO:0009166">
    <property type="term" value="P:nucleotide catabolic process"/>
    <property type="evidence" value="ECO:0007669"/>
    <property type="project" value="InterPro"/>
</dbReference>
<dbReference type="GO" id="GO:0016788">
    <property type="term" value="F:hydrolase activity, acting on ester bonds"/>
    <property type="evidence" value="ECO:0007669"/>
    <property type="project" value="InterPro"/>
</dbReference>
<organism evidence="4 5">
    <name type="scientific">Anthostomella pinea</name>
    <dbReference type="NCBI Taxonomy" id="933095"/>
    <lineage>
        <taxon>Eukaryota</taxon>
        <taxon>Fungi</taxon>
        <taxon>Dikarya</taxon>
        <taxon>Ascomycota</taxon>
        <taxon>Pezizomycotina</taxon>
        <taxon>Sordariomycetes</taxon>
        <taxon>Xylariomycetidae</taxon>
        <taxon>Xylariales</taxon>
        <taxon>Xylariaceae</taxon>
        <taxon>Anthostomella</taxon>
    </lineage>
</organism>
<accession>A0AAI8VME1</accession>
<keyword evidence="5" id="KW-1185">Reference proteome</keyword>
<dbReference type="PANTHER" id="PTHR11575">
    <property type="entry name" value="5'-NUCLEOTIDASE-RELATED"/>
    <property type="match status" value="1"/>
</dbReference>
<dbReference type="Gene3D" id="3.60.21.10">
    <property type="match status" value="2"/>
</dbReference>
<keyword evidence="2" id="KW-0547">Nucleotide-binding</keyword>
<proteinExistence type="inferred from homology"/>
<dbReference type="AlphaFoldDB" id="A0AAI8VME1"/>
<evidence type="ECO:0000313" key="5">
    <source>
        <dbReference type="Proteomes" id="UP001295740"/>
    </source>
</evidence>
<feature type="domain" description="5'-Nucleotidase C-terminal" evidence="3">
    <location>
        <begin position="253"/>
        <end position="310"/>
    </location>
</feature>
<dbReference type="GO" id="GO:0046872">
    <property type="term" value="F:metal ion binding"/>
    <property type="evidence" value="ECO:0007669"/>
    <property type="project" value="InterPro"/>
</dbReference>
<reference evidence="4" key="1">
    <citation type="submission" date="2023-10" db="EMBL/GenBank/DDBJ databases">
        <authorList>
            <person name="Hackl T."/>
        </authorList>
    </citation>
    <scope>NUCLEOTIDE SEQUENCE</scope>
</reference>
<dbReference type="Pfam" id="PF02872">
    <property type="entry name" value="5_nucleotid_C"/>
    <property type="match status" value="1"/>
</dbReference>
<evidence type="ECO:0000256" key="2">
    <source>
        <dbReference type="RuleBase" id="RU362119"/>
    </source>
</evidence>
<comment type="similarity">
    <text evidence="1 2">Belongs to the 5'-nucleotidase family.</text>
</comment>
<evidence type="ECO:0000313" key="4">
    <source>
        <dbReference type="EMBL" id="CAJ2510511.1"/>
    </source>
</evidence>
<gene>
    <name evidence="4" type="ORF">KHLLAP_LOCUS10979</name>
</gene>
<dbReference type="InterPro" id="IPR006146">
    <property type="entry name" value="5'-Nucleotdase_CS"/>
</dbReference>
<evidence type="ECO:0000256" key="1">
    <source>
        <dbReference type="ARBA" id="ARBA00006654"/>
    </source>
</evidence>
<dbReference type="PANTHER" id="PTHR11575:SF24">
    <property type="entry name" value="5'-NUCLEOTIDASE"/>
    <property type="match status" value="1"/>
</dbReference>
<dbReference type="InterPro" id="IPR008334">
    <property type="entry name" value="5'-Nucleotdase_C"/>
</dbReference>
<name>A0AAI8VME1_9PEZI</name>
<evidence type="ECO:0000259" key="3">
    <source>
        <dbReference type="Pfam" id="PF02872"/>
    </source>
</evidence>
<dbReference type="InterPro" id="IPR006179">
    <property type="entry name" value="5_nucleotidase/apyrase"/>
</dbReference>
<dbReference type="SUPFAM" id="SSF56300">
    <property type="entry name" value="Metallo-dependent phosphatases"/>
    <property type="match status" value="1"/>
</dbReference>
<dbReference type="Gene3D" id="3.90.780.10">
    <property type="entry name" value="5'-Nucleotidase, C-terminal domain"/>
    <property type="match status" value="1"/>
</dbReference>
<dbReference type="InterPro" id="IPR036907">
    <property type="entry name" value="5'-Nucleotdase_C_sf"/>
</dbReference>
<comment type="caution">
    <text evidence="4">The sequence shown here is derived from an EMBL/GenBank/DDBJ whole genome shotgun (WGS) entry which is preliminary data.</text>
</comment>
<dbReference type="GO" id="GO:0000166">
    <property type="term" value="F:nucleotide binding"/>
    <property type="evidence" value="ECO:0007669"/>
    <property type="project" value="UniProtKB-KW"/>
</dbReference>
<sequence length="358" mass="39429">MVRGVLPVLSRRRSSRRDGFGRGVVVQQAFFEAGEKMAETLNQMGFDAMTIGNHEFDGGHEELGDFLKNLTFPIVGPNIVSDNEKLNSTIKPYHIFEDYELAVIGVTTETIPSISNPGEGTTFTDAIAADMRLAQETSGLQLIMGGHSHTLLGDMEDARGPYPTIEMNTDGDEVFVVTAYRWAEHLGYIDVTYDSAGKILAYRCAPIHITNTTEQDEGLEAQVGERRILFEEFAAVFGNKDRLVSEVNHFNNDPITSFFQVSTGIKVEYNPNNEVGERLVRLTVGGSEVDMEKVYTVVTIDFLSGGGDNIFVARDNMVILDTIDEVFVNYIEKISDSGDNATATRDADGWFAGCYGDA</sequence>
<dbReference type="PRINTS" id="PR01607">
    <property type="entry name" value="APYRASEFAMLY"/>
</dbReference>